<dbReference type="PANTHER" id="PTHR16026:SF0">
    <property type="entry name" value="CARTILAGE ACIDIC PROTEIN 1"/>
    <property type="match status" value="1"/>
</dbReference>
<dbReference type="PROSITE" id="PS51257">
    <property type="entry name" value="PROKAR_LIPOPROTEIN"/>
    <property type="match status" value="1"/>
</dbReference>
<dbReference type="InterPro" id="IPR028994">
    <property type="entry name" value="Integrin_alpha_N"/>
</dbReference>
<keyword evidence="1" id="KW-0732">Signal</keyword>
<name>A0ABM9P4U1_9FLAO</name>
<dbReference type="EMBL" id="CAXIXY010000006">
    <property type="protein sequence ID" value="CAL2091740.1"/>
    <property type="molecule type" value="Genomic_DNA"/>
</dbReference>
<dbReference type="InterPro" id="IPR011519">
    <property type="entry name" value="UnbV_ASPIC"/>
</dbReference>
<dbReference type="Proteomes" id="UP001497416">
    <property type="component" value="Unassembled WGS sequence"/>
</dbReference>
<reference evidence="3 4" key="1">
    <citation type="submission" date="2024-05" db="EMBL/GenBank/DDBJ databases">
        <authorList>
            <person name="Duchaud E."/>
        </authorList>
    </citation>
    <scope>NUCLEOTIDE SEQUENCE [LARGE SCALE GENOMIC DNA]</scope>
    <source>
        <strain evidence="3">Ena-SAMPLE-TAB-13-05-2024-13:56:06:370-140302</strain>
    </source>
</reference>
<gene>
    <name evidence="3" type="ORF">T190607A01A_40275</name>
</gene>
<organism evidence="3 4">
    <name type="scientific">Tenacibaculum platacis</name>
    <dbReference type="NCBI Taxonomy" id="3137852"/>
    <lineage>
        <taxon>Bacteria</taxon>
        <taxon>Pseudomonadati</taxon>
        <taxon>Bacteroidota</taxon>
        <taxon>Flavobacteriia</taxon>
        <taxon>Flavobacteriales</taxon>
        <taxon>Flavobacteriaceae</taxon>
        <taxon>Tenacibaculum</taxon>
    </lineage>
</organism>
<dbReference type="PANTHER" id="PTHR16026">
    <property type="entry name" value="CARTILAGE ACIDIC PROTEIN 1"/>
    <property type="match status" value="1"/>
</dbReference>
<feature type="domain" description="ASPIC/UnbV" evidence="2">
    <location>
        <begin position="517"/>
        <end position="583"/>
    </location>
</feature>
<dbReference type="InterPro" id="IPR027039">
    <property type="entry name" value="Crtac1"/>
</dbReference>
<comment type="caution">
    <text evidence="3">The sequence shown here is derived from an EMBL/GenBank/DDBJ whole genome shotgun (WGS) entry which is preliminary data.</text>
</comment>
<evidence type="ECO:0000256" key="1">
    <source>
        <dbReference type="ARBA" id="ARBA00022729"/>
    </source>
</evidence>
<keyword evidence="4" id="KW-1185">Reference proteome</keyword>
<evidence type="ECO:0000313" key="3">
    <source>
        <dbReference type="EMBL" id="CAL2091740.1"/>
    </source>
</evidence>
<proteinExistence type="predicted"/>
<dbReference type="Pfam" id="PF13517">
    <property type="entry name" value="FG-GAP_3"/>
    <property type="match status" value="5"/>
</dbReference>
<sequence length="1097" mass="123265">MKKVATLFLLVLIVISCTKVENPKSNRKKFVQLSSSKSQIHFSNTLTETDSLNYFKYTSIYMGGGVSVGDINNDGFLDVFFTGNQVSNKLYVNKGDLTFEDISESANITGDSRWYTGSTMIDINNDGYLDIYCSVAGKDGNKKNQLFINNKDNTFTESAEKYGLADEGNSVQATFLDYDNDGDLDMYLANYPMAHPSTPNMIYKHRMQNVKDVESDKLFENQDGNFIDVTEKAGVKNYSFSLGISAADLNNDGWTDIYVSNDYSIPDFMYINNQDGTFKEVIKEATSQTAFYGMGIDIADINNDGHLDIFQADMDSDDNRRQKANMSSMNPRLFYETVLYGFHYQYMHNCLQLNSGYNENGVPKFSNISRLTGTSSTDWSWAPLFADFDNDGYKDLYVTNGTRREVNNKDFFNKIDGEEFKEVSLLEKTKMIPSEKIDNFMFKNLGGIEFKKVNNDWGISHEGFSNGVAYADLDNDGDLEIIVNNIDEEATIFENTSSVDKNFLKVQLKGNDKNTFGLGAKVFVYSKDSEQVQELTLTRGFQSSVAPELHFGLNKNMNIDSVKVQWNTQKSQIIKDVTSNQTLVFDYKEAAVNHVQGSDGKKIFTVNSNFNNKIKHTENLHDDFETQVLLPHKMSTLGPAIDVADINKDGLDDVFVGGAYGKSGELYFQTTTGFKKQNQNAFKQNQLSEDVGALFFDVDNDNDLDLYVVSGGYEFEEDSKRLKDQLYINNGKGEFDDISNSLPELYSSGSKAYNIDFNKDGKQDLLVLGRQIPGKYPLPASSFLLKNTSDSNTINFENVTNDSAQGLLGLGMATSAVVTDFNNDSWDDIIIVGEWMPIKVFKNNKGVFQEVSEELGLTKDATGWWWSIQKADFDNDGDMDYILGNNGLNYKYKASEDATFDIYAKDFDKNFTSDIVLSYYNKGKQYPVRGKQCSSEQISGIKKKFKSYDSFSKATLIDVYGKKNLEDALHYQVKSFASVYLENKGNQFVLHKLPMEAQFSSIQQIITEDINNDGNMDAIIAGNLYNSEVETPRNDGSYGLVLKGNGKGEFEALSVGETGFYTSGDVKDLKKISIGNIPHIISVKNNDYLEFIKVNKK</sequence>
<evidence type="ECO:0000313" key="4">
    <source>
        <dbReference type="Proteomes" id="UP001497416"/>
    </source>
</evidence>
<accession>A0ABM9P4U1</accession>
<protein>
    <submittedName>
        <fullName evidence="3">Enediyne biosynthesis protein E4</fullName>
    </submittedName>
</protein>
<dbReference type="Pfam" id="PF07593">
    <property type="entry name" value="UnbV_ASPIC"/>
    <property type="match status" value="1"/>
</dbReference>
<evidence type="ECO:0000259" key="2">
    <source>
        <dbReference type="Pfam" id="PF07593"/>
    </source>
</evidence>
<dbReference type="SUPFAM" id="SSF69318">
    <property type="entry name" value="Integrin alpha N-terminal domain"/>
    <property type="match status" value="3"/>
</dbReference>
<dbReference type="Gene3D" id="2.130.10.130">
    <property type="entry name" value="Integrin alpha, N-terminal"/>
    <property type="match status" value="4"/>
</dbReference>
<dbReference type="RefSeq" id="WP_348713201.1">
    <property type="nucleotide sequence ID" value="NZ_CAXIXY010000006.1"/>
</dbReference>
<dbReference type="InterPro" id="IPR013517">
    <property type="entry name" value="FG-GAP"/>
</dbReference>